<dbReference type="Proteomes" id="UP000027997">
    <property type="component" value="Unassembled WGS sequence"/>
</dbReference>
<dbReference type="AlphaFoldDB" id="A0A081KD95"/>
<proteinExistence type="predicted"/>
<dbReference type="eggNOG" id="COG2991">
    <property type="taxonomic scope" value="Bacteria"/>
</dbReference>
<sequence>MEESVMTIMLITFCTFLVLIAAMAVGVIFANKPIKGSCGGLSSLGLKDSCVICGGGDKTDPLSEVNDDLFYDATAAEVRKKV</sequence>
<accession>A0A081KD95</accession>
<dbReference type="InterPro" id="IPR007495">
    <property type="entry name" value="NqrM"/>
</dbReference>
<organism evidence="1 2">
    <name type="scientific">Endozoicomonas elysicola</name>
    <dbReference type="NCBI Taxonomy" id="305900"/>
    <lineage>
        <taxon>Bacteria</taxon>
        <taxon>Pseudomonadati</taxon>
        <taxon>Pseudomonadota</taxon>
        <taxon>Gammaproteobacteria</taxon>
        <taxon>Oceanospirillales</taxon>
        <taxon>Endozoicomonadaceae</taxon>
        <taxon>Endozoicomonas</taxon>
    </lineage>
</organism>
<evidence type="ECO:0000313" key="2">
    <source>
        <dbReference type="Proteomes" id="UP000027997"/>
    </source>
</evidence>
<dbReference type="EMBL" id="JOJP01000001">
    <property type="protein sequence ID" value="KEI72121.1"/>
    <property type="molecule type" value="Genomic_DNA"/>
</dbReference>
<name>A0A081KD95_9GAMM</name>
<dbReference type="STRING" id="305900.GV64_16530"/>
<dbReference type="PANTHER" id="PTHR40691:SF3">
    <property type="entry name" value="(NA+)-NQR MATURATION NQRM"/>
    <property type="match status" value="1"/>
</dbReference>
<dbReference type="Pfam" id="PF04400">
    <property type="entry name" value="NqrM"/>
    <property type="match status" value="1"/>
</dbReference>
<evidence type="ECO:0008006" key="3">
    <source>
        <dbReference type="Google" id="ProtNLM"/>
    </source>
</evidence>
<reference evidence="1 2" key="1">
    <citation type="submission" date="2014-06" db="EMBL/GenBank/DDBJ databases">
        <title>Whole Genome Sequences of Three Symbiotic Endozoicomonas Bacteria.</title>
        <authorList>
            <person name="Neave M.J."/>
            <person name="Apprill A."/>
            <person name="Voolstra C.R."/>
        </authorList>
    </citation>
    <scope>NUCLEOTIDE SEQUENCE [LARGE SCALE GENOMIC DNA]</scope>
    <source>
        <strain evidence="1 2">DSM 22380</strain>
    </source>
</reference>
<comment type="caution">
    <text evidence="1">The sequence shown here is derived from an EMBL/GenBank/DDBJ whole genome shotgun (WGS) entry which is preliminary data.</text>
</comment>
<keyword evidence="2" id="KW-1185">Reference proteome</keyword>
<dbReference type="PANTHER" id="PTHR40691">
    <property type="entry name" value="(NA+)-NQR MATURATION NQRM"/>
    <property type="match status" value="1"/>
</dbReference>
<evidence type="ECO:0000313" key="1">
    <source>
        <dbReference type="EMBL" id="KEI72121.1"/>
    </source>
</evidence>
<gene>
    <name evidence="1" type="ORF">GV64_16530</name>
</gene>
<protein>
    <recommendedName>
        <fullName evidence="3">ApbE family protein</fullName>
    </recommendedName>
</protein>